<proteinExistence type="predicted"/>
<accession>A0A3S3ZAL1</accession>
<evidence type="ECO:0000313" key="2">
    <source>
        <dbReference type="Proteomes" id="UP000286701"/>
    </source>
</evidence>
<dbReference type="Proteomes" id="UP000286701">
    <property type="component" value="Unassembled WGS sequence"/>
</dbReference>
<evidence type="ECO:0000313" key="1">
    <source>
        <dbReference type="EMBL" id="RWY57152.1"/>
    </source>
</evidence>
<protein>
    <submittedName>
        <fullName evidence="1">Uncharacterized protein</fullName>
    </submittedName>
</protein>
<reference evidence="1 2" key="1">
    <citation type="submission" date="2019-01" db="EMBL/GenBank/DDBJ databases">
        <title>Mucilaginibacter antarcticum sp. nov., isolated from antarctic soil.</title>
        <authorList>
            <person name="Yan Y.-Q."/>
            <person name="Du Z.-J."/>
        </authorList>
    </citation>
    <scope>NUCLEOTIDE SEQUENCE [LARGE SCALE GENOMIC DNA]</scope>
    <source>
        <strain evidence="1 2">F01003</strain>
    </source>
</reference>
<dbReference type="OrthoDB" id="1494830at2"/>
<sequence length="210" mass="24283">MELKDLHFIELDSSTLENTAFYLAFSSLSFNRGIIFKRIGTQPAFVLSEVIENIDKEVLDIVIHDHNAVGGLAVYTKANGANIAVHDFIFDLLTHHDIDKKWRYNDDDYFTEFSSEYNSKERFRGIGLYEIDVEDFSRRLLLMAMLGSCYDKMENYSKVMISKFIGSLLTGNDRIIVATQPWGEYYIGWFTCFFVIRKTDVVILGVDDYD</sequence>
<comment type="caution">
    <text evidence="1">The sequence shown here is derived from an EMBL/GenBank/DDBJ whole genome shotgun (WGS) entry which is preliminary data.</text>
</comment>
<name>A0A3S3ZAL1_9SPHI</name>
<gene>
    <name evidence="1" type="ORF">EPL05_01050</name>
</gene>
<organism evidence="1 2">
    <name type="scientific">Mucilaginibacter gilvus</name>
    <dbReference type="NCBI Taxonomy" id="2305909"/>
    <lineage>
        <taxon>Bacteria</taxon>
        <taxon>Pseudomonadati</taxon>
        <taxon>Bacteroidota</taxon>
        <taxon>Sphingobacteriia</taxon>
        <taxon>Sphingobacteriales</taxon>
        <taxon>Sphingobacteriaceae</taxon>
        <taxon>Mucilaginibacter</taxon>
    </lineage>
</organism>
<dbReference type="AlphaFoldDB" id="A0A3S3ZAL1"/>
<keyword evidence="2" id="KW-1185">Reference proteome</keyword>
<dbReference type="RefSeq" id="WP_128531659.1">
    <property type="nucleotide sequence ID" value="NZ_SBIW01000001.1"/>
</dbReference>
<dbReference type="EMBL" id="SBIW01000001">
    <property type="protein sequence ID" value="RWY57152.1"/>
    <property type="molecule type" value="Genomic_DNA"/>
</dbReference>